<dbReference type="GO" id="GO:0016787">
    <property type="term" value="F:hydrolase activity"/>
    <property type="evidence" value="ECO:0007669"/>
    <property type="project" value="UniProtKB-KW"/>
</dbReference>
<dbReference type="InterPro" id="IPR002933">
    <property type="entry name" value="Peptidase_M20"/>
</dbReference>
<evidence type="ECO:0000256" key="2">
    <source>
        <dbReference type="ARBA" id="ARBA00022729"/>
    </source>
</evidence>
<reference evidence="7" key="1">
    <citation type="submission" date="2023-05" db="EMBL/GenBank/DDBJ databases">
        <authorList>
            <person name="Huff M."/>
        </authorList>
    </citation>
    <scope>NUCLEOTIDE SEQUENCE</scope>
</reference>
<protein>
    <recommendedName>
        <fullName evidence="6">Peptidase M20 dimerisation domain-containing protein</fullName>
    </recommendedName>
</protein>
<evidence type="ECO:0000313" key="8">
    <source>
        <dbReference type="Proteomes" id="UP000834106"/>
    </source>
</evidence>
<evidence type="ECO:0000256" key="1">
    <source>
        <dbReference type="ARBA" id="ARBA00006153"/>
    </source>
</evidence>
<dbReference type="Pfam" id="PF07687">
    <property type="entry name" value="M20_dimer"/>
    <property type="match status" value="1"/>
</dbReference>
<feature type="binding site" evidence="5">
    <location>
        <position position="95"/>
    </location>
    <ligand>
        <name>Mn(2+)</name>
        <dbReference type="ChEBI" id="CHEBI:29035"/>
        <label>2</label>
    </ligand>
</feature>
<dbReference type="NCBIfam" id="TIGR01891">
    <property type="entry name" value="amidohydrolases"/>
    <property type="match status" value="1"/>
</dbReference>
<keyword evidence="4 5" id="KW-0464">Manganese</keyword>
<dbReference type="Gene3D" id="3.30.70.360">
    <property type="match status" value="1"/>
</dbReference>
<dbReference type="GO" id="GO:0009694">
    <property type="term" value="P:jasmonic acid metabolic process"/>
    <property type="evidence" value="ECO:0007669"/>
    <property type="project" value="TreeGrafter"/>
</dbReference>
<feature type="binding site" evidence="5">
    <location>
        <position position="358"/>
    </location>
    <ligand>
        <name>Mn(2+)</name>
        <dbReference type="ChEBI" id="CHEBI:29035"/>
        <label>2</label>
    </ligand>
</feature>
<dbReference type="PIRSF" id="PIRSF005962">
    <property type="entry name" value="Pept_M20D_amidohydro"/>
    <property type="match status" value="1"/>
</dbReference>
<evidence type="ECO:0000256" key="5">
    <source>
        <dbReference type="PIRSR" id="PIRSR005962-1"/>
    </source>
</evidence>
<accession>A0AAD2EDJ4</accession>
<dbReference type="InterPro" id="IPR011650">
    <property type="entry name" value="Peptidase_M20_dimer"/>
</dbReference>
<proteinExistence type="inferred from homology"/>
<dbReference type="InterPro" id="IPR036264">
    <property type="entry name" value="Bact_exopeptidase_dim_dom"/>
</dbReference>
<feature type="domain" description="Peptidase M20 dimerisation" evidence="6">
    <location>
        <begin position="179"/>
        <end position="272"/>
    </location>
</feature>
<feature type="binding site" evidence="5">
    <location>
        <position position="131"/>
    </location>
    <ligand>
        <name>Mn(2+)</name>
        <dbReference type="ChEBI" id="CHEBI:29035"/>
        <label>2</label>
    </ligand>
</feature>
<dbReference type="SUPFAM" id="SSF53187">
    <property type="entry name" value="Zn-dependent exopeptidases"/>
    <property type="match status" value="1"/>
</dbReference>
<dbReference type="PANTHER" id="PTHR11014:SF62">
    <property type="entry name" value="IAA-AMINO ACID HYDROLASE ILR1-LIKE 6"/>
    <property type="match status" value="1"/>
</dbReference>
<sequence length="389" mass="42768">MNPENVEWIKSVRRRIHENPELAFEEVETSMLIRRELARMEIDYKFPLAKTGIRAMIGTGGPPFVALRADMDALPIQELVEWEHKSKNDGKMHACGHDVHVAMLIGAAKILKARENHLQGTVILLFQPAEEAGNGAKRMIADGALEDVEAIFAVHVSHRLPTGVIGSRTGPLLAGCGFFRAVITGKRGQAANPHKSVDPIFAASAAVISLQGIVSREANPLDSQVVSVTFFNSGDDLDVIPDRVEFGGTLRAFSNASFYQLVKRIEEVIVNQARVFKSSATVDFFKDADTIYPPMVNDDHLYEHVKKVSTDLTGSKKFQVVQPVMGSEDFSFYSEVIPAAFYYIGIMNETLGSIHSAHSPHFMIDENVLPIGAATHAAIAERYLNDQVS</sequence>
<dbReference type="AlphaFoldDB" id="A0AAD2EDJ4"/>
<comment type="similarity">
    <text evidence="1">Belongs to the peptidase M20 family.</text>
</comment>
<comment type="cofactor">
    <cofactor evidence="5">
        <name>Mn(2+)</name>
        <dbReference type="ChEBI" id="CHEBI:29035"/>
    </cofactor>
    <text evidence="5">The Mn(2+) ion enhances activity.</text>
</comment>
<feature type="binding site" evidence="5">
    <location>
        <position position="155"/>
    </location>
    <ligand>
        <name>Mn(2+)</name>
        <dbReference type="ChEBI" id="CHEBI:29035"/>
        <label>2</label>
    </ligand>
</feature>
<name>A0AAD2EDJ4_9LAMI</name>
<dbReference type="EMBL" id="OU503057">
    <property type="protein sequence ID" value="CAI9786624.1"/>
    <property type="molecule type" value="Genomic_DNA"/>
</dbReference>
<organism evidence="7 8">
    <name type="scientific">Fraxinus pennsylvanica</name>
    <dbReference type="NCBI Taxonomy" id="56036"/>
    <lineage>
        <taxon>Eukaryota</taxon>
        <taxon>Viridiplantae</taxon>
        <taxon>Streptophyta</taxon>
        <taxon>Embryophyta</taxon>
        <taxon>Tracheophyta</taxon>
        <taxon>Spermatophyta</taxon>
        <taxon>Magnoliopsida</taxon>
        <taxon>eudicotyledons</taxon>
        <taxon>Gunneridae</taxon>
        <taxon>Pentapetalae</taxon>
        <taxon>asterids</taxon>
        <taxon>lamiids</taxon>
        <taxon>Lamiales</taxon>
        <taxon>Oleaceae</taxon>
        <taxon>Oleeae</taxon>
        <taxon>Fraxinus</taxon>
    </lineage>
</organism>
<keyword evidence="2" id="KW-0732">Signal</keyword>
<dbReference type="SUPFAM" id="SSF55031">
    <property type="entry name" value="Bacterial exopeptidase dimerisation domain"/>
    <property type="match status" value="1"/>
</dbReference>
<evidence type="ECO:0000259" key="6">
    <source>
        <dbReference type="Pfam" id="PF07687"/>
    </source>
</evidence>
<evidence type="ECO:0000313" key="7">
    <source>
        <dbReference type="EMBL" id="CAI9786624.1"/>
    </source>
</evidence>
<dbReference type="PANTHER" id="PTHR11014">
    <property type="entry name" value="PEPTIDASE M20 FAMILY MEMBER"/>
    <property type="match status" value="1"/>
</dbReference>
<dbReference type="FunFam" id="3.30.70.360:FF:000001">
    <property type="entry name" value="N-acetyldiaminopimelate deacetylase"/>
    <property type="match status" value="1"/>
</dbReference>
<dbReference type="GO" id="GO:0046872">
    <property type="term" value="F:metal ion binding"/>
    <property type="evidence" value="ECO:0007669"/>
    <property type="project" value="UniProtKB-KW"/>
</dbReference>
<keyword evidence="3" id="KW-0378">Hydrolase</keyword>
<dbReference type="Proteomes" id="UP000834106">
    <property type="component" value="Chromosome 22"/>
</dbReference>
<evidence type="ECO:0000256" key="3">
    <source>
        <dbReference type="ARBA" id="ARBA00022801"/>
    </source>
</evidence>
<keyword evidence="5" id="KW-0479">Metal-binding</keyword>
<evidence type="ECO:0000256" key="4">
    <source>
        <dbReference type="ARBA" id="ARBA00023211"/>
    </source>
</evidence>
<dbReference type="Pfam" id="PF01546">
    <property type="entry name" value="Peptidase_M20"/>
    <property type="match status" value="1"/>
</dbReference>
<dbReference type="InterPro" id="IPR044757">
    <property type="entry name" value="ILR1-like_Hyd"/>
</dbReference>
<feature type="binding site" evidence="5">
    <location>
        <position position="97"/>
    </location>
    <ligand>
        <name>Mn(2+)</name>
        <dbReference type="ChEBI" id="CHEBI:29035"/>
        <label>2</label>
    </ligand>
</feature>
<keyword evidence="8" id="KW-1185">Reference proteome</keyword>
<dbReference type="CDD" id="cd08017">
    <property type="entry name" value="M20_IAA_Hyd"/>
    <property type="match status" value="1"/>
</dbReference>
<gene>
    <name evidence="7" type="ORF">FPE_LOCUS34054</name>
</gene>
<dbReference type="Gene3D" id="3.40.630.10">
    <property type="entry name" value="Zn peptidases"/>
    <property type="match status" value="1"/>
</dbReference>
<dbReference type="InterPro" id="IPR017439">
    <property type="entry name" value="Amidohydrolase"/>
</dbReference>
<dbReference type="GO" id="GO:0009850">
    <property type="term" value="P:auxin metabolic process"/>
    <property type="evidence" value="ECO:0007669"/>
    <property type="project" value="InterPro"/>
</dbReference>